<dbReference type="EMBL" id="CADIKH010000036">
    <property type="protein sequence ID" value="CAB3768183.1"/>
    <property type="molecule type" value="Genomic_DNA"/>
</dbReference>
<dbReference type="AlphaFoldDB" id="A0A6J5EPU8"/>
<sequence length="175" mass="19950">MTNRVLTVDALCQALADMLREVNASLARDPLASPDFDCAMKYALQCTYHYRLGELTFSLPCCAVTRRIGNARQTVLALRPPAWWKRIGHSPVYRRLHIDVRPDATTLRFTPIERTALAPRGKRWTLLLTQNQKLILALSPDVPSEAPSASTGRAFLRRITRWLRRKPESDVRDAR</sequence>
<evidence type="ECO:0000313" key="2">
    <source>
        <dbReference type="Proteomes" id="UP000494363"/>
    </source>
</evidence>
<protein>
    <submittedName>
        <fullName evidence="1">Uncharacterized protein</fullName>
    </submittedName>
</protein>
<organism evidence="1 2">
    <name type="scientific">Paraburkholderia humisilvae</name>
    <dbReference type="NCBI Taxonomy" id="627669"/>
    <lineage>
        <taxon>Bacteria</taxon>
        <taxon>Pseudomonadati</taxon>
        <taxon>Pseudomonadota</taxon>
        <taxon>Betaproteobacteria</taxon>
        <taxon>Burkholderiales</taxon>
        <taxon>Burkholderiaceae</taxon>
        <taxon>Paraburkholderia</taxon>
    </lineage>
</organism>
<keyword evidence="2" id="KW-1185">Reference proteome</keyword>
<name>A0A6J5EPU8_9BURK</name>
<dbReference type="Proteomes" id="UP000494363">
    <property type="component" value="Unassembled WGS sequence"/>
</dbReference>
<reference evidence="1 2" key="1">
    <citation type="submission" date="2020-04" db="EMBL/GenBank/DDBJ databases">
        <authorList>
            <person name="De Canck E."/>
        </authorList>
    </citation>
    <scope>NUCLEOTIDE SEQUENCE [LARGE SCALE GENOMIC DNA]</scope>
    <source>
        <strain evidence="1 2">LMG 29542</strain>
    </source>
</reference>
<accession>A0A6J5EPU8</accession>
<evidence type="ECO:0000313" key="1">
    <source>
        <dbReference type="EMBL" id="CAB3768183.1"/>
    </source>
</evidence>
<gene>
    <name evidence="1" type="ORF">LMG29542_05796</name>
</gene>
<proteinExistence type="predicted"/>